<keyword evidence="2" id="KW-1185">Reference proteome</keyword>
<reference evidence="1 2" key="2">
    <citation type="journal article" date="2022" name="Mol. Ecol. Resour.">
        <title>The genomes of chicory, endive, great burdock and yacon provide insights into Asteraceae paleo-polyploidization history and plant inulin production.</title>
        <authorList>
            <person name="Fan W."/>
            <person name="Wang S."/>
            <person name="Wang H."/>
            <person name="Wang A."/>
            <person name="Jiang F."/>
            <person name="Liu H."/>
            <person name="Zhao H."/>
            <person name="Xu D."/>
            <person name="Zhang Y."/>
        </authorList>
    </citation>
    <scope>NUCLEOTIDE SEQUENCE [LARGE SCALE GENOMIC DNA]</scope>
    <source>
        <strain evidence="2">cv. Yunnan</strain>
        <tissue evidence="1">Leaves</tissue>
    </source>
</reference>
<dbReference type="EMBL" id="CM042029">
    <property type="protein sequence ID" value="KAI3793747.1"/>
    <property type="molecule type" value="Genomic_DNA"/>
</dbReference>
<organism evidence="1 2">
    <name type="scientific">Smallanthus sonchifolius</name>
    <dbReference type="NCBI Taxonomy" id="185202"/>
    <lineage>
        <taxon>Eukaryota</taxon>
        <taxon>Viridiplantae</taxon>
        <taxon>Streptophyta</taxon>
        <taxon>Embryophyta</taxon>
        <taxon>Tracheophyta</taxon>
        <taxon>Spermatophyta</taxon>
        <taxon>Magnoliopsida</taxon>
        <taxon>eudicotyledons</taxon>
        <taxon>Gunneridae</taxon>
        <taxon>Pentapetalae</taxon>
        <taxon>asterids</taxon>
        <taxon>campanulids</taxon>
        <taxon>Asterales</taxon>
        <taxon>Asteraceae</taxon>
        <taxon>Asteroideae</taxon>
        <taxon>Heliantheae alliance</taxon>
        <taxon>Millerieae</taxon>
        <taxon>Smallanthus</taxon>
    </lineage>
</organism>
<comment type="caution">
    <text evidence="1">The sequence shown here is derived from an EMBL/GenBank/DDBJ whole genome shotgun (WGS) entry which is preliminary data.</text>
</comment>
<evidence type="ECO:0000313" key="2">
    <source>
        <dbReference type="Proteomes" id="UP001056120"/>
    </source>
</evidence>
<evidence type="ECO:0000313" key="1">
    <source>
        <dbReference type="EMBL" id="KAI3793747.1"/>
    </source>
</evidence>
<accession>A0ACB9HDE1</accession>
<dbReference type="Proteomes" id="UP001056120">
    <property type="component" value="Linkage Group LG12"/>
</dbReference>
<sequence length="83" mass="9376">MKMLSKPTNEDVSCCCLYKNTGWAWTRARNWSQLRLNILAVNPDALLTKTQQRAIKKKRDKGMQQNGGMANFGIMSNGTTLQV</sequence>
<proteinExistence type="predicted"/>
<name>A0ACB9HDE1_9ASTR</name>
<gene>
    <name evidence="1" type="ORF">L1987_36369</name>
</gene>
<reference evidence="2" key="1">
    <citation type="journal article" date="2022" name="Mol. Ecol. Resour.">
        <title>The genomes of chicory, endive, great burdock and yacon provide insights into Asteraceae palaeo-polyploidization history and plant inulin production.</title>
        <authorList>
            <person name="Fan W."/>
            <person name="Wang S."/>
            <person name="Wang H."/>
            <person name="Wang A."/>
            <person name="Jiang F."/>
            <person name="Liu H."/>
            <person name="Zhao H."/>
            <person name="Xu D."/>
            <person name="Zhang Y."/>
        </authorList>
    </citation>
    <scope>NUCLEOTIDE SEQUENCE [LARGE SCALE GENOMIC DNA]</scope>
    <source>
        <strain evidence="2">cv. Yunnan</strain>
    </source>
</reference>
<protein>
    <submittedName>
        <fullName evidence="1">Uncharacterized protein</fullName>
    </submittedName>
</protein>